<dbReference type="PANTHER" id="PTHR33067:SF9">
    <property type="entry name" value="RNA-DIRECTED DNA POLYMERASE"/>
    <property type="match status" value="1"/>
</dbReference>
<reference evidence="1 2" key="1">
    <citation type="submission" date="2024-09" db="EMBL/GenBank/DDBJ databases">
        <title>Chromosome-scale assembly of Riccia fluitans.</title>
        <authorList>
            <person name="Paukszto L."/>
            <person name="Sawicki J."/>
            <person name="Karawczyk K."/>
            <person name="Piernik-Szablinska J."/>
            <person name="Szczecinska M."/>
            <person name="Mazdziarz M."/>
        </authorList>
    </citation>
    <scope>NUCLEOTIDE SEQUENCE [LARGE SCALE GENOMIC DNA]</scope>
    <source>
        <strain evidence="1">Rf_01</strain>
        <tissue evidence="1">Aerial parts of the thallus</tissue>
    </source>
</reference>
<dbReference type="Pfam" id="PF13650">
    <property type="entry name" value="Asp_protease_2"/>
    <property type="match status" value="1"/>
</dbReference>
<name>A0ABD1XZ47_9MARC</name>
<dbReference type="Proteomes" id="UP001605036">
    <property type="component" value="Unassembled WGS sequence"/>
</dbReference>
<sequence length="161" mass="17702">MIPVRIEDITFLRVLVDTGSSVNVMSNQIRIRLGYHRMAPLTTKLAMANNTMVWPLGVLSSVLVVVEGIHLIVSFQVIEMDDPDCTQLILGHTWQKGAQAIIDMDEEVVHIRVGTTLTTVQMIDVTWPGTMKVQQVQPVDCSPGCRSKLSAFDGQGKTKGA</sequence>
<gene>
    <name evidence="1" type="ORF">R1flu_025916</name>
</gene>
<organism evidence="1 2">
    <name type="scientific">Riccia fluitans</name>
    <dbReference type="NCBI Taxonomy" id="41844"/>
    <lineage>
        <taxon>Eukaryota</taxon>
        <taxon>Viridiplantae</taxon>
        <taxon>Streptophyta</taxon>
        <taxon>Embryophyta</taxon>
        <taxon>Marchantiophyta</taxon>
        <taxon>Marchantiopsida</taxon>
        <taxon>Marchantiidae</taxon>
        <taxon>Marchantiales</taxon>
        <taxon>Ricciaceae</taxon>
        <taxon>Riccia</taxon>
    </lineage>
</organism>
<dbReference type="PANTHER" id="PTHR33067">
    <property type="entry name" value="RNA-DIRECTED DNA POLYMERASE-RELATED"/>
    <property type="match status" value="1"/>
</dbReference>
<dbReference type="SUPFAM" id="SSF50630">
    <property type="entry name" value="Acid proteases"/>
    <property type="match status" value="1"/>
</dbReference>
<accession>A0ABD1XZ47</accession>
<keyword evidence="2" id="KW-1185">Reference proteome</keyword>
<protein>
    <submittedName>
        <fullName evidence="1">Uncharacterized protein</fullName>
    </submittedName>
</protein>
<dbReference type="InterPro" id="IPR021109">
    <property type="entry name" value="Peptidase_aspartic_dom_sf"/>
</dbReference>
<dbReference type="EMBL" id="JBHFFA010000007">
    <property type="protein sequence ID" value="KAL2614224.1"/>
    <property type="molecule type" value="Genomic_DNA"/>
</dbReference>
<evidence type="ECO:0000313" key="2">
    <source>
        <dbReference type="Proteomes" id="UP001605036"/>
    </source>
</evidence>
<comment type="caution">
    <text evidence="1">The sequence shown here is derived from an EMBL/GenBank/DDBJ whole genome shotgun (WGS) entry which is preliminary data.</text>
</comment>
<dbReference type="Gene3D" id="2.40.70.10">
    <property type="entry name" value="Acid Proteases"/>
    <property type="match status" value="1"/>
</dbReference>
<dbReference type="AlphaFoldDB" id="A0ABD1XZ47"/>
<dbReference type="CDD" id="cd00303">
    <property type="entry name" value="retropepsin_like"/>
    <property type="match status" value="1"/>
</dbReference>
<evidence type="ECO:0000313" key="1">
    <source>
        <dbReference type="EMBL" id="KAL2614224.1"/>
    </source>
</evidence>
<proteinExistence type="predicted"/>